<dbReference type="EMBL" id="SBLB01000006">
    <property type="protein sequence ID" value="RYC67920.1"/>
    <property type="molecule type" value="Genomic_DNA"/>
</dbReference>
<evidence type="ECO:0000313" key="2">
    <source>
        <dbReference type="EMBL" id="RYC67920.1"/>
    </source>
</evidence>
<evidence type="ECO:0008006" key="4">
    <source>
        <dbReference type="Google" id="ProtNLM"/>
    </source>
</evidence>
<evidence type="ECO:0000256" key="1">
    <source>
        <dbReference type="SAM" id="SignalP"/>
    </source>
</evidence>
<comment type="caution">
    <text evidence="2">The sequence shown here is derived from an EMBL/GenBank/DDBJ whole genome shotgun (WGS) entry which is preliminary data.</text>
</comment>
<keyword evidence="1" id="KW-0732">Signal</keyword>
<organism evidence="2 3">
    <name type="scientific">Spirosoma sordidisoli</name>
    <dbReference type="NCBI Taxonomy" id="2502893"/>
    <lineage>
        <taxon>Bacteria</taxon>
        <taxon>Pseudomonadati</taxon>
        <taxon>Bacteroidota</taxon>
        <taxon>Cytophagia</taxon>
        <taxon>Cytophagales</taxon>
        <taxon>Cytophagaceae</taxon>
        <taxon>Spirosoma</taxon>
    </lineage>
</organism>
<feature type="chain" id="PRO_5020509679" description="Lipoprotein" evidence="1">
    <location>
        <begin position="18"/>
        <end position="150"/>
    </location>
</feature>
<name>A0A4Q2UKC0_9BACT</name>
<protein>
    <recommendedName>
        <fullName evidence="4">Lipoprotein</fullName>
    </recommendedName>
</protein>
<sequence length="150" mass="16065">MTFFVRILLLGGATLLAACSDSVDCQSSPQPVQVFLTDAAGAPLITAATAADVGIGYYRNGQWVSLPDARVNPATNAISSYDALTISRETGDTTRFWLDSGASRLGVIQLKTYVDNTPCNGWTRASELRYNGRVIPFEAMKPGYTLIVAP</sequence>
<feature type="signal peptide" evidence="1">
    <location>
        <begin position="1"/>
        <end position="17"/>
    </location>
</feature>
<proteinExistence type="predicted"/>
<accession>A0A4Q2UKC0</accession>
<keyword evidence="3" id="KW-1185">Reference proteome</keyword>
<dbReference type="PROSITE" id="PS51257">
    <property type="entry name" value="PROKAR_LIPOPROTEIN"/>
    <property type="match status" value="1"/>
</dbReference>
<evidence type="ECO:0000313" key="3">
    <source>
        <dbReference type="Proteomes" id="UP000290407"/>
    </source>
</evidence>
<dbReference type="AlphaFoldDB" id="A0A4Q2UKC0"/>
<reference evidence="2 3" key="1">
    <citation type="submission" date="2019-01" db="EMBL/GenBank/DDBJ databases">
        <title>Spirosoma flava sp. nov., a propanil-degrading bacterium isolated from herbicide-contaminated soil.</title>
        <authorList>
            <person name="Zhang L."/>
            <person name="Jiang J.-D."/>
        </authorList>
    </citation>
    <scope>NUCLEOTIDE SEQUENCE [LARGE SCALE GENOMIC DNA]</scope>
    <source>
        <strain evidence="2 3">TY50</strain>
    </source>
</reference>
<gene>
    <name evidence="2" type="ORF">EQG79_20890</name>
</gene>
<dbReference type="Proteomes" id="UP000290407">
    <property type="component" value="Unassembled WGS sequence"/>
</dbReference>
<dbReference type="RefSeq" id="WP_129603713.1">
    <property type="nucleotide sequence ID" value="NZ_SBLB01000006.1"/>
</dbReference>